<dbReference type="PROSITE" id="PS51857">
    <property type="entry name" value="CSD_2"/>
    <property type="match status" value="1"/>
</dbReference>
<dbReference type="PROSITE" id="PS00352">
    <property type="entry name" value="CSD_1"/>
    <property type="match status" value="1"/>
</dbReference>
<evidence type="ECO:0000256" key="4">
    <source>
        <dbReference type="ARBA" id="ARBA00022840"/>
    </source>
</evidence>
<dbReference type="PRINTS" id="PR00050">
    <property type="entry name" value="COLDSHOCK"/>
</dbReference>
<dbReference type="PROSITE" id="PS51192">
    <property type="entry name" value="HELICASE_ATP_BIND_1"/>
    <property type="match status" value="1"/>
</dbReference>
<dbReference type="InterPro" id="IPR019844">
    <property type="entry name" value="CSD_CS"/>
</dbReference>
<accession>A0A0F9LS09</accession>
<feature type="domain" description="Helicase ATP-binding" evidence="5">
    <location>
        <begin position="146"/>
        <end position="334"/>
    </location>
</feature>
<evidence type="ECO:0000259" key="5">
    <source>
        <dbReference type="PROSITE" id="PS51192"/>
    </source>
</evidence>
<comment type="caution">
    <text evidence="9">The sequence shown here is derived from an EMBL/GenBank/DDBJ whole genome shotgun (WGS) entry which is preliminary data.</text>
</comment>
<dbReference type="Pfam" id="PF00313">
    <property type="entry name" value="CSD"/>
    <property type="match status" value="1"/>
</dbReference>
<dbReference type="Pfam" id="PF00270">
    <property type="entry name" value="DEAD"/>
    <property type="match status" value="1"/>
</dbReference>
<feature type="domain" description="Helicase C-terminal" evidence="6">
    <location>
        <begin position="360"/>
        <end position="504"/>
    </location>
</feature>
<dbReference type="InterPro" id="IPR011545">
    <property type="entry name" value="DEAD/DEAH_box_helicase_dom"/>
</dbReference>
<dbReference type="InterPro" id="IPR050079">
    <property type="entry name" value="DEAD_box_RNA_helicase"/>
</dbReference>
<dbReference type="PANTHER" id="PTHR47959:SF13">
    <property type="entry name" value="ATP-DEPENDENT RNA HELICASE RHLE"/>
    <property type="match status" value="1"/>
</dbReference>
<dbReference type="InterPro" id="IPR012340">
    <property type="entry name" value="NA-bd_OB-fold"/>
</dbReference>
<reference evidence="9" key="1">
    <citation type="journal article" date="2015" name="Nature">
        <title>Complex archaea that bridge the gap between prokaryotes and eukaryotes.</title>
        <authorList>
            <person name="Spang A."/>
            <person name="Saw J.H."/>
            <person name="Jorgensen S.L."/>
            <person name="Zaremba-Niedzwiedzka K."/>
            <person name="Martijn J."/>
            <person name="Lind A.E."/>
            <person name="van Eijk R."/>
            <person name="Schleper C."/>
            <person name="Guy L."/>
            <person name="Ettema T.J."/>
        </authorList>
    </citation>
    <scope>NUCLEOTIDE SEQUENCE</scope>
</reference>
<sequence>MIKETPRMTGTVKWYNKKKGFGFITSDMNGEEVFLHRTALQPHEEVHIVPGDRITFKIQKKEKGLAARDIKRFTEENEFLTFDQIENDIESADLETKRFGEKAEVPQSDQVENGMKFADLDLNPELLRAIGDAGYVIPTPIQVRAIPIVLKGQDLLGCAQTGTGKTAAFALPILQRLGKTSDSQERSKYQNNSKKHHLRRVRALILSPTRELAIQIGNSFNIYGKYTGLRSTVIYGGVGQNPQVKKLQSGVDIIIATPGRLLDLIRQGYINLSHIETFVLDEGDRMLDMGFIPDIRTLVKMMPKKNRQALIFSATIPREIIKLSKNILHEPVEINISPDKPTLEIIQQAAYVIMKEKKQALLEYLLADSSITRALVFTRTKHSANRVVKKLQRRGIRADAIHGNKSQSARQNALKNFRTGKVRVLVATDVASRGLDVDNISHVIQFDLPDESETYLHRIGRTARAGKGGAAFAFCEKNQHRKLKEIEQLIRMRVKIVRNHPYAV</sequence>
<evidence type="ECO:0000256" key="2">
    <source>
        <dbReference type="ARBA" id="ARBA00022801"/>
    </source>
</evidence>
<keyword evidence="2" id="KW-0378">Hydrolase</keyword>
<dbReference type="EMBL" id="LAZR01005687">
    <property type="protein sequence ID" value="KKM97949.1"/>
    <property type="molecule type" value="Genomic_DNA"/>
</dbReference>
<evidence type="ECO:0000256" key="3">
    <source>
        <dbReference type="ARBA" id="ARBA00022806"/>
    </source>
</evidence>
<dbReference type="GO" id="GO:0005829">
    <property type="term" value="C:cytosol"/>
    <property type="evidence" value="ECO:0007669"/>
    <property type="project" value="TreeGrafter"/>
</dbReference>
<feature type="domain" description="CSD" evidence="8">
    <location>
        <begin position="7"/>
        <end position="72"/>
    </location>
</feature>
<name>A0A0F9LS09_9ZZZZ</name>
<dbReference type="InterPro" id="IPR011129">
    <property type="entry name" value="CSD"/>
</dbReference>
<evidence type="ECO:0000259" key="6">
    <source>
        <dbReference type="PROSITE" id="PS51194"/>
    </source>
</evidence>
<dbReference type="InterPro" id="IPR014014">
    <property type="entry name" value="RNA_helicase_DEAD_Q_motif"/>
</dbReference>
<dbReference type="Gene3D" id="3.40.50.300">
    <property type="entry name" value="P-loop containing nucleotide triphosphate hydrolases"/>
    <property type="match status" value="2"/>
</dbReference>
<proteinExistence type="predicted"/>
<dbReference type="InterPro" id="IPR027417">
    <property type="entry name" value="P-loop_NTPase"/>
</dbReference>
<dbReference type="SMART" id="SM00487">
    <property type="entry name" value="DEXDc"/>
    <property type="match status" value="1"/>
</dbReference>
<gene>
    <name evidence="9" type="ORF">LCGC14_1162920</name>
</gene>
<evidence type="ECO:0000256" key="1">
    <source>
        <dbReference type="ARBA" id="ARBA00022741"/>
    </source>
</evidence>
<dbReference type="PROSITE" id="PS51194">
    <property type="entry name" value="HELICASE_CTER"/>
    <property type="match status" value="1"/>
</dbReference>
<dbReference type="InterPro" id="IPR014001">
    <property type="entry name" value="Helicase_ATP-bd"/>
</dbReference>
<dbReference type="CDD" id="cd00268">
    <property type="entry name" value="DEADc"/>
    <property type="match status" value="1"/>
</dbReference>
<dbReference type="InterPro" id="IPR044742">
    <property type="entry name" value="DEAD/DEAH_RhlB"/>
</dbReference>
<dbReference type="CDD" id="cd18787">
    <property type="entry name" value="SF2_C_DEAD"/>
    <property type="match status" value="1"/>
</dbReference>
<dbReference type="SUPFAM" id="SSF50249">
    <property type="entry name" value="Nucleic acid-binding proteins"/>
    <property type="match status" value="1"/>
</dbReference>
<keyword evidence="4" id="KW-0067">ATP-binding</keyword>
<dbReference type="GO" id="GO:0003724">
    <property type="term" value="F:RNA helicase activity"/>
    <property type="evidence" value="ECO:0007669"/>
    <property type="project" value="InterPro"/>
</dbReference>
<protein>
    <submittedName>
        <fullName evidence="9">Uncharacterized protein</fullName>
    </submittedName>
</protein>
<dbReference type="Gene3D" id="2.40.50.140">
    <property type="entry name" value="Nucleic acid-binding proteins"/>
    <property type="match status" value="1"/>
</dbReference>
<dbReference type="GO" id="GO:0016787">
    <property type="term" value="F:hydrolase activity"/>
    <property type="evidence" value="ECO:0007669"/>
    <property type="project" value="UniProtKB-KW"/>
</dbReference>
<feature type="domain" description="DEAD-box RNA helicase Q" evidence="7">
    <location>
        <begin position="115"/>
        <end position="143"/>
    </location>
</feature>
<dbReference type="PANTHER" id="PTHR47959">
    <property type="entry name" value="ATP-DEPENDENT RNA HELICASE RHLE-RELATED"/>
    <property type="match status" value="1"/>
</dbReference>
<keyword evidence="3" id="KW-0347">Helicase</keyword>
<dbReference type="AlphaFoldDB" id="A0A0F9LS09"/>
<evidence type="ECO:0000259" key="7">
    <source>
        <dbReference type="PROSITE" id="PS51195"/>
    </source>
</evidence>
<dbReference type="SMART" id="SM00490">
    <property type="entry name" value="HELICc"/>
    <property type="match status" value="1"/>
</dbReference>
<dbReference type="SMART" id="SM00357">
    <property type="entry name" value="CSP"/>
    <property type="match status" value="1"/>
</dbReference>
<dbReference type="GO" id="GO:0005524">
    <property type="term" value="F:ATP binding"/>
    <property type="evidence" value="ECO:0007669"/>
    <property type="project" value="UniProtKB-KW"/>
</dbReference>
<dbReference type="SUPFAM" id="SSF52540">
    <property type="entry name" value="P-loop containing nucleoside triphosphate hydrolases"/>
    <property type="match status" value="1"/>
</dbReference>
<dbReference type="InterPro" id="IPR002059">
    <property type="entry name" value="CSP_DNA-bd"/>
</dbReference>
<organism evidence="9">
    <name type="scientific">marine sediment metagenome</name>
    <dbReference type="NCBI Taxonomy" id="412755"/>
    <lineage>
        <taxon>unclassified sequences</taxon>
        <taxon>metagenomes</taxon>
        <taxon>ecological metagenomes</taxon>
    </lineage>
</organism>
<dbReference type="GO" id="GO:0003676">
    <property type="term" value="F:nucleic acid binding"/>
    <property type="evidence" value="ECO:0007669"/>
    <property type="project" value="InterPro"/>
</dbReference>
<dbReference type="CDD" id="cd04458">
    <property type="entry name" value="CSP_CDS"/>
    <property type="match status" value="1"/>
</dbReference>
<dbReference type="Pfam" id="PF00271">
    <property type="entry name" value="Helicase_C"/>
    <property type="match status" value="1"/>
</dbReference>
<dbReference type="InterPro" id="IPR001650">
    <property type="entry name" value="Helicase_C-like"/>
</dbReference>
<keyword evidence="1" id="KW-0547">Nucleotide-binding</keyword>
<dbReference type="PROSITE" id="PS51195">
    <property type="entry name" value="Q_MOTIF"/>
    <property type="match status" value="1"/>
</dbReference>
<evidence type="ECO:0000259" key="8">
    <source>
        <dbReference type="PROSITE" id="PS51857"/>
    </source>
</evidence>
<evidence type="ECO:0000313" key="9">
    <source>
        <dbReference type="EMBL" id="KKM97949.1"/>
    </source>
</evidence>